<feature type="transmembrane region" description="Helical" evidence="6">
    <location>
        <begin position="57"/>
        <end position="76"/>
    </location>
</feature>
<dbReference type="STRING" id="650891.SAMN05216203_1377"/>
<evidence type="ECO:0000256" key="1">
    <source>
        <dbReference type="ARBA" id="ARBA00004651"/>
    </source>
</evidence>
<sequence length="126" mass="13801">MTFLNGITLLLVGQLIGEVITRLLGLPIPGPVLGMILLFTLLLAFRRVPVFLDTAANGLLGHLSLLFVPAGVGIMVHFDRLMAEWLPIVAVLLVTTLLTMVATAGIMMIATRWLVPDYRSREQNHD</sequence>
<gene>
    <name evidence="7" type="ORF">SAMN05216203_1377</name>
</gene>
<dbReference type="OrthoDB" id="385012at2"/>
<comment type="subcellular location">
    <subcellularLocation>
        <location evidence="1">Cell membrane</location>
        <topology evidence="1">Multi-pass membrane protein</topology>
    </subcellularLocation>
</comment>
<dbReference type="InterPro" id="IPR005538">
    <property type="entry name" value="LrgA/CidA"/>
</dbReference>
<evidence type="ECO:0000256" key="6">
    <source>
        <dbReference type="SAM" id="Phobius"/>
    </source>
</evidence>
<evidence type="ECO:0000313" key="7">
    <source>
        <dbReference type="EMBL" id="SFR56003.1"/>
    </source>
</evidence>
<dbReference type="Proteomes" id="UP000198644">
    <property type="component" value="Unassembled WGS sequence"/>
</dbReference>
<dbReference type="Pfam" id="PF03788">
    <property type="entry name" value="LrgA"/>
    <property type="match status" value="1"/>
</dbReference>
<keyword evidence="3 6" id="KW-0812">Transmembrane</keyword>
<proteinExistence type="predicted"/>
<organism evidence="7 8">
    <name type="scientific">Marinobacter daqiaonensis</name>
    <dbReference type="NCBI Taxonomy" id="650891"/>
    <lineage>
        <taxon>Bacteria</taxon>
        <taxon>Pseudomonadati</taxon>
        <taxon>Pseudomonadota</taxon>
        <taxon>Gammaproteobacteria</taxon>
        <taxon>Pseudomonadales</taxon>
        <taxon>Marinobacteraceae</taxon>
        <taxon>Marinobacter</taxon>
    </lineage>
</organism>
<reference evidence="7 8" key="1">
    <citation type="submission" date="2016-10" db="EMBL/GenBank/DDBJ databases">
        <authorList>
            <person name="de Groot N.N."/>
        </authorList>
    </citation>
    <scope>NUCLEOTIDE SEQUENCE [LARGE SCALE GENOMIC DNA]</scope>
    <source>
        <strain evidence="7 8">CGMCC 1.9167</strain>
    </source>
</reference>
<feature type="transmembrane region" description="Helical" evidence="6">
    <location>
        <begin position="88"/>
        <end position="115"/>
    </location>
</feature>
<feature type="transmembrane region" description="Helical" evidence="6">
    <location>
        <begin position="27"/>
        <end position="45"/>
    </location>
</feature>
<dbReference type="PANTHER" id="PTHR33931:SF2">
    <property type="entry name" value="HOLIN-LIKE PROTEIN CIDA"/>
    <property type="match status" value="1"/>
</dbReference>
<evidence type="ECO:0000256" key="2">
    <source>
        <dbReference type="ARBA" id="ARBA00022475"/>
    </source>
</evidence>
<keyword evidence="5 6" id="KW-0472">Membrane</keyword>
<dbReference type="EMBL" id="FOYW01000001">
    <property type="protein sequence ID" value="SFR56003.1"/>
    <property type="molecule type" value="Genomic_DNA"/>
</dbReference>
<keyword evidence="8" id="KW-1185">Reference proteome</keyword>
<dbReference type="PANTHER" id="PTHR33931">
    <property type="entry name" value="HOLIN-LIKE PROTEIN CIDA-RELATED"/>
    <property type="match status" value="1"/>
</dbReference>
<keyword evidence="4 6" id="KW-1133">Transmembrane helix</keyword>
<dbReference type="AlphaFoldDB" id="A0A1I6HNE5"/>
<evidence type="ECO:0000256" key="4">
    <source>
        <dbReference type="ARBA" id="ARBA00022989"/>
    </source>
</evidence>
<dbReference type="RefSeq" id="WP_092010077.1">
    <property type="nucleotide sequence ID" value="NZ_FOYW01000001.1"/>
</dbReference>
<name>A0A1I6HNE5_9GAMM</name>
<evidence type="ECO:0000256" key="5">
    <source>
        <dbReference type="ARBA" id="ARBA00023136"/>
    </source>
</evidence>
<dbReference type="GO" id="GO:0005886">
    <property type="term" value="C:plasma membrane"/>
    <property type="evidence" value="ECO:0007669"/>
    <property type="project" value="UniProtKB-SubCell"/>
</dbReference>
<protein>
    <submittedName>
        <fullName evidence="7">Holin-like protein</fullName>
    </submittedName>
</protein>
<evidence type="ECO:0000256" key="3">
    <source>
        <dbReference type="ARBA" id="ARBA00022692"/>
    </source>
</evidence>
<accession>A0A1I6HNE5</accession>
<keyword evidence="2" id="KW-1003">Cell membrane</keyword>
<evidence type="ECO:0000313" key="8">
    <source>
        <dbReference type="Proteomes" id="UP000198644"/>
    </source>
</evidence>